<dbReference type="PROSITE" id="PS00092">
    <property type="entry name" value="N6_MTASE"/>
    <property type="match status" value="1"/>
</dbReference>
<sequence>MRQARPVRPASRRSRNESTRDPGPGKQGRATPGPMDRSRRPAAPFEFPPGTAFTWHSESDEPAPTRLSPVDDALSADAALKRVRRGEFLRYTGDFHNAKQLLGALGRRLERPWQARSPLEAFRAERRARQEEHATLSRIVVALDRGYRMELARAPEVAEACRQVWGEPTADFTVVPLKQLLGMLGAAEWRRKGLEVPGLKGLLHPHYGVYLPTRTDYVELLAAGPDVKGKRVFDVGTGTGVLSFLLLQRGAASAQATDCDSRAVACARENAERLGLSQRFQVTEADLFPEGKADLVVCNPPWIPEPPKNRVDRAVFDEDSQFLRRFLEGLPAALTPGGEGLLILSDLAVLLGLRPSGWLEEQFERCGLKVAWRKSIPARHSKAKDKADPLHAARSREVTTLYGLVPTRPA</sequence>
<accession>A0A3A8QZ46</accession>
<comment type="caution">
    <text evidence="2">The sequence shown here is derived from an EMBL/GenBank/DDBJ whole genome shotgun (WGS) entry which is preliminary data.</text>
</comment>
<dbReference type="GO" id="GO:0003676">
    <property type="term" value="F:nucleic acid binding"/>
    <property type="evidence" value="ECO:0007669"/>
    <property type="project" value="InterPro"/>
</dbReference>
<dbReference type="GO" id="GO:0036009">
    <property type="term" value="F:protein-glutamine N-methyltransferase activity"/>
    <property type="evidence" value="ECO:0007669"/>
    <property type="project" value="TreeGrafter"/>
</dbReference>
<dbReference type="OrthoDB" id="267914at2"/>
<dbReference type="CDD" id="cd02440">
    <property type="entry name" value="AdoMet_MTases"/>
    <property type="match status" value="1"/>
</dbReference>
<dbReference type="GO" id="GO:0032259">
    <property type="term" value="P:methylation"/>
    <property type="evidence" value="ECO:0007669"/>
    <property type="project" value="UniProtKB-KW"/>
</dbReference>
<proteinExistence type="predicted"/>
<evidence type="ECO:0000313" key="3">
    <source>
        <dbReference type="Proteomes" id="UP000282656"/>
    </source>
</evidence>
<dbReference type="InterPro" id="IPR002052">
    <property type="entry name" value="DNA_methylase_N6_adenine_CS"/>
</dbReference>
<feature type="region of interest" description="Disordered" evidence="1">
    <location>
        <begin position="1"/>
        <end position="70"/>
    </location>
</feature>
<keyword evidence="2" id="KW-0808">Transferase</keyword>
<keyword evidence="2" id="KW-0489">Methyltransferase</keyword>
<gene>
    <name evidence="2" type="ORF">D7X96_00240</name>
</gene>
<dbReference type="Gene3D" id="3.40.50.150">
    <property type="entry name" value="Vaccinia Virus protein VP39"/>
    <property type="match status" value="1"/>
</dbReference>
<evidence type="ECO:0000256" key="1">
    <source>
        <dbReference type="SAM" id="MobiDB-lite"/>
    </source>
</evidence>
<dbReference type="PANTHER" id="PTHR18895">
    <property type="entry name" value="HEMK METHYLTRANSFERASE"/>
    <property type="match status" value="1"/>
</dbReference>
<dbReference type="Proteomes" id="UP000282656">
    <property type="component" value="Unassembled WGS sequence"/>
</dbReference>
<dbReference type="InterPro" id="IPR029063">
    <property type="entry name" value="SAM-dependent_MTases_sf"/>
</dbReference>
<name>A0A3A8QZ46_9BACT</name>
<organism evidence="2 3">
    <name type="scientific">Corallococcus interemptor</name>
    <dbReference type="NCBI Taxonomy" id="2316720"/>
    <lineage>
        <taxon>Bacteria</taxon>
        <taxon>Pseudomonadati</taxon>
        <taxon>Myxococcota</taxon>
        <taxon>Myxococcia</taxon>
        <taxon>Myxococcales</taxon>
        <taxon>Cystobacterineae</taxon>
        <taxon>Myxococcaceae</taxon>
        <taxon>Corallococcus</taxon>
    </lineage>
</organism>
<dbReference type="Pfam" id="PF06325">
    <property type="entry name" value="PrmA"/>
    <property type="match status" value="1"/>
</dbReference>
<evidence type="ECO:0000313" key="2">
    <source>
        <dbReference type="EMBL" id="RKH74036.1"/>
    </source>
</evidence>
<dbReference type="EMBL" id="RAWM01000001">
    <property type="protein sequence ID" value="RKH74036.1"/>
    <property type="molecule type" value="Genomic_DNA"/>
</dbReference>
<dbReference type="InterPro" id="IPR050320">
    <property type="entry name" value="N5-glutamine_MTase"/>
</dbReference>
<dbReference type="AlphaFoldDB" id="A0A3A8QZ46"/>
<dbReference type="PANTHER" id="PTHR18895:SF74">
    <property type="entry name" value="MTRF1L RELEASE FACTOR GLUTAMINE METHYLTRANSFERASE"/>
    <property type="match status" value="1"/>
</dbReference>
<dbReference type="SUPFAM" id="SSF53335">
    <property type="entry name" value="S-adenosyl-L-methionine-dependent methyltransferases"/>
    <property type="match status" value="1"/>
</dbReference>
<keyword evidence="3" id="KW-1185">Reference proteome</keyword>
<reference evidence="3" key="1">
    <citation type="submission" date="2018-09" db="EMBL/GenBank/DDBJ databases">
        <authorList>
            <person name="Livingstone P.G."/>
            <person name="Whitworth D.E."/>
        </authorList>
    </citation>
    <scope>NUCLEOTIDE SEQUENCE [LARGE SCALE GENOMIC DNA]</scope>
    <source>
        <strain evidence="3">AB047A</strain>
    </source>
</reference>
<protein>
    <submittedName>
        <fullName evidence="2">Class I SAM-dependent methyltransferase</fullName>
    </submittedName>
</protein>